<dbReference type="PANTHER" id="PTHR37981:SF1">
    <property type="entry name" value="SGNH HYDROLASE-TYPE ESTERASE DOMAIN-CONTAINING PROTEIN"/>
    <property type="match status" value="1"/>
</dbReference>
<dbReference type="InterPro" id="IPR036514">
    <property type="entry name" value="SGNH_hydro_sf"/>
</dbReference>
<organism evidence="5 6">
    <name type="scientific">Terracoccus luteus</name>
    <dbReference type="NCBI Taxonomy" id="53356"/>
    <lineage>
        <taxon>Bacteria</taxon>
        <taxon>Bacillati</taxon>
        <taxon>Actinomycetota</taxon>
        <taxon>Actinomycetes</taxon>
        <taxon>Micrococcales</taxon>
        <taxon>Intrasporangiaceae</taxon>
        <taxon>Terracoccus</taxon>
    </lineage>
</organism>
<dbReference type="GO" id="GO:0004806">
    <property type="term" value="F:triacylglycerol lipase activity"/>
    <property type="evidence" value="ECO:0007669"/>
    <property type="project" value="TreeGrafter"/>
</dbReference>
<dbReference type="EMBL" id="RBXT01000001">
    <property type="protein sequence ID" value="RKT80103.1"/>
    <property type="molecule type" value="Genomic_DNA"/>
</dbReference>
<dbReference type="CDD" id="cd01823">
    <property type="entry name" value="SEST_like"/>
    <property type="match status" value="1"/>
</dbReference>
<proteinExistence type="predicted"/>
<protein>
    <submittedName>
        <fullName evidence="5">GDSL-like lipase/acylhydrolase family protein</fullName>
    </submittedName>
</protein>
<dbReference type="SUPFAM" id="SSF52266">
    <property type="entry name" value="SGNH hydrolase"/>
    <property type="match status" value="1"/>
</dbReference>
<feature type="active site" description="Nucleophile" evidence="1">
    <location>
        <position position="76"/>
    </location>
</feature>
<evidence type="ECO:0000256" key="2">
    <source>
        <dbReference type="PIRSR" id="PIRSR637460-2"/>
    </source>
</evidence>
<dbReference type="InterPro" id="IPR037460">
    <property type="entry name" value="SEST-like"/>
</dbReference>
<evidence type="ECO:0000256" key="1">
    <source>
        <dbReference type="PIRSR" id="PIRSR637460-1"/>
    </source>
</evidence>
<evidence type="ECO:0000256" key="3">
    <source>
        <dbReference type="SAM" id="MobiDB-lite"/>
    </source>
</evidence>
<sequence length="389" mass="39684">MPPVIRLHASTAPTSALAGGPSGPSGRHRRSPRLTRPMRWAAASVATLTGILGGAGLAGPPSAGAAGTAYVALGDSYSSGTGTRAYLEDGTSCQRSVYAYPALDAASLGLSLTFRACSGATVADVTSTQLSALSTSTSYVTISVGGNDAGFASVLTTCAQPSWLSNCNAAVDKAQAFVGSTLPSRLTTLYGSIRAKAPNARVVVVGYPRIFNGDDCSALTWFSASEESRLNATADLLNARTATAAAAAGFTFVNPTSVFTGHAVCDSPEWINNLSFPVSESFHPNRSGHASGYAVATRPAFGLGLTRTGSDAVRAAVASGPALVEGNARWAAVDRTVTPERFVAPDLTTPAARAAAARAGVDLGSRASIDRVDRQVQAQQDAVRSASLR</sequence>
<keyword evidence="5" id="KW-0378">Hydrolase</keyword>
<dbReference type="AlphaFoldDB" id="A0A495Y447"/>
<dbReference type="Gene3D" id="3.40.50.1110">
    <property type="entry name" value="SGNH hydrolase"/>
    <property type="match status" value="1"/>
</dbReference>
<reference evidence="5 6" key="1">
    <citation type="submission" date="2018-10" db="EMBL/GenBank/DDBJ databases">
        <title>Sequencing the genomes of 1000 actinobacteria strains.</title>
        <authorList>
            <person name="Klenk H.-P."/>
        </authorList>
    </citation>
    <scope>NUCLEOTIDE SEQUENCE [LARGE SCALE GENOMIC DNA]</scope>
    <source>
        <strain evidence="5 6">DSM 44267</strain>
    </source>
</reference>
<name>A0A495Y447_9MICO</name>
<gene>
    <name evidence="5" type="ORF">DFJ68_3582</name>
</gene>
<evidence type="ECO:0000313" key="6">
    <source>
        <dbReference type="Proteomes" id="UP000278440"/>
    </source>
</evidence>
<evidence type="ECO:0000313" key="5">
    <source>
        <dbReference type="EMBL" id="RKT80103.1"/>
    </source>
</evidence>
<accession>A0A495Y447</accession>
<keyword evidence="2" id="KW-1015">Disulfide bond</keyword>
<dbReference type="InterPro" id="IPR013830">
    <property type="entry name" value="SGNH_hydro"/>
</dbReference>
<feature type="disulfide bond" evidence="2">
    <location>
        <begin position="158"/>
        <end position="167"/>
    </location>
</feature>
<dbReference type="PANTHER" id="PTHR37981">
    <property type="entry name" value="LIPASE 2"/>
    <property type="match status" value="1"/>
</dbReference>
<feature type="active site" evidence="1">
    <location>
        <position position="283"/>
    </location>
</feature>
<evidence type="ECO:0000259" key="4">
    <source>
        <dbReference type="Pfam" id="PF13472"/>
    </source>
</evidence>
<dbReference type="Proteomes" id="UP000278440">
    <property type="component" value="Unassembled WGS sequence"/>
</dbReference>
<comment type="caution">
    <text evidence="5">The sequence shown here is derived from an EMBL/GenBank/DDBJ whole genome shotgun (WGS) entry which is preliminary data.</text>
</comment>
<keyword evidence="6" id="KW-1185">Reference proteome</keyword>
<dbReference type="GO" id="GO:0019433">
    <property type="term" value="P:triglyceride catabolic process"/>
    <property type="evidence" value="ECO:0007669"/>
    <property type="project" value="TreeGrafter"/>
</dbReference>
<feature type="region of interest" description="Disordered" evidence="3">
    <location>
        <begin position="8"/>
        <end position="33"/>
    </location>
</feature>
<feature type="disulfide bond" evidence="2">
    <location>
        <begin position="93"/>
        <end position="117"/>
    </location>
</feature>
<feature type="domain" description="SGNH hydrolase-type esterase" evidence="4">
    <location>
        <begin position="72"/>
        <end position="290"/>
    </location>
</feature>
<dbReference type="Pfam" id="PF13472">
    <property type="entry name" value="Lipase_GDSL_2"/>
    <property type="match status" value="1"/>
</dbReference>